<dbReference type="PATRIC" id="fig|1123500.6.peg.276"/>
<dbReference type="RefSeq" id="WP_022791031.1">
    <property type="nucleotide sequence ID" value="NZ_ATUU01000001.1"/>
</dbReference>
<dbReference type="FunCoup" id="A0A0R2FYE6">
    <property type="interactions" value="2"/>
</dbReference>
<dbReference type="InterPro" id="IPR000843">
    <property type="entry name" value="HTH_LacI"/>
</dbReference>
<dbReference type="Pfam" id="PF00356">
    <property type="entry name" value="LacI"/>
    <property type="match status" value="1"/>
</dbReference>
<evidence type="ECO:0000313" key="5">
    <source>
        <dbReference type="EMBL" id="KRN33474.1"/>
    </source>
</evidence>
<evidence type="ECO:0000256" key="2">
    <source>
        <dbReference type="ARBA" id="ARBA00023125"/>
    </source>
</evidence>
<dbReference type="GO" id="GO:0003700">
    <property type="term" value="F:DNA-binding transcription factor activity"/>
    <property type="evidence" value="ECO:0007669"/>
    <property type="project" value="TreeGrafter"/>
</dbReference>
<reference evidence="5 6" key="1">
    <citation type="journal article" date="2015" name="Genome Announc.">
        <title>Expanding the biotechnology potential of lactobacilli through comparative genomics of 213 strains and associated genera.</title>
        <authorList>
            <person name="Sun Z."/>
            <person name="Harris H.M."/>
            <person name="McCann A."/>
            <person name="Guo C."/>
            <person name="Argimon S."/>
            <person name="Zhang W."/>
            <person name="Yang X."/>
            <person name="Jeffery I.B."/>
            <person name="Cooney J.C."/>
            <person name="Kagawa T.F."/>
            <person name="Liu W."/>
            <person name="Song Y."/>
            <person name="Salvetti E."/>
            <person name="Wrobel A."/>
            <person name="Rasinkangas P."/>
            <person name="Parkhill J."/>
            <person name="Rea M.C."/>
            <person name="O'Sullivan O."/>
            <person name="Ritari J."/>
            <person name="Douillard F.P."/>
            <person name="Paul Ross R."/>
            <person name="Yang R."/>
            <person name="Briner A.E."/>
            <person name="Felis G.E."/>
            <person name="de Vos W.M."/>
            <person name="Barrangou R."/>
            <person name="Klaenhammer T.R."/>
            <person name="Caufield P.W."/>
            <person name="Cui Y."/>
            <person name="Zhang H."/>
            <person name="O'Toole P.W."/>
        </authorList>
    </citation>
    <scope>NUCLEOTIDE SEQUENCE [LARGE SCALE GENOMIC DNA]</scope>
    <source>
        <strain evidence="5 6">DSM 20190</strain>
    </source>
</reference>
<sequence>MATLADVAKLAHVSKMTVSRVLNHPEQVSETVKQEVTAAIDALGYQPNVKAKALVTQQNYIMRFVVLEDVATVEPNYAILLLQLADLLRGAGYTLEITREIAATDHVDGLIVTGWRQKDIPALEALTVPVMLYGRAPAASSLSFIDIDNQAGTTLATQTLLDEGYEHIYFVGLASDMPFAKDRKRGYEEVMQRAKRPVHILSVANHSHAAAKAIDDIGELRPNTGFVVATDRMALGVIRALQAQQKAIPTDFGIIGFDGIFIDQLSSPLLSTVQQPLADIARGLVDGLLTLRQTKERQEMFVAPKLKYRGTTRQ</sequence>
<keyword evidence="1" id="KW-0805">Transcription regulation</keyword>
<dbReference type="InterPro" id="IPR010982">
    <property type="entry name" value="Lambda_DNA-bd_dom_sf"/>
</dbReference>
<dbReference type="AlphaFoldDB" id="A0A0R2FYE6"/>
<dbReference type="Pfam" id="PF13377">
    <property type="entry name" value="Peripla_BP_3"/>
    <property type="match status" value="1"/>
</dbReference>
<accession>A0A0R2FYE6</accession>
<evidence type="ECO:0000256" key="1">
    <source>
        <dbReference type="ARBA" id="ARBA00023015"/>
    </source>
</evidence>
<evidence type="ECO:0000259" key="4">
    <source>
        <dbReference type="PROSITE" id="PS50932"/>
    </source>
</evidence>
<name>A0A0R2FYE6_9LACO</name>
<keyword evidence="6" id="KW-1185">Reference proteome</keyword>
<dbReference type="Gene3D" id="1.10.260.40">
    <property type="entry name" value="lambda repressor-like DNA-binding domains"/>
    <property type="match status" value="1"/>
</dbReference>
<dbReference type="InterPro" id="IPR046335">
    <property type="entry name" value="LacI/GalR-like_sensor"/>
</dbReference>
<dbReference type="PRINTS" id="PR00036">
    <property type="entry name" value="HTHLACI"/>
</dbReference>
<comment type="caution">
    <text evidence="5">The sequence shown here is derived from an EMBL/GenBank/DDBJ whole genome shotgun (WGS) entry which is preliminary data.</text>
</comment>
<keyword evidence="3" id="KW-0804">Transcription</keyword>
<dbReference type="STRING" id="1123500.GCA_000420365_00226"/>
<feature type="domain" description="HTH lacI-type" evidence="4">
    <location>
        <begin position="2"/>
        <end position="56"/>
    </location>
</feature>
<dbReference type="PANTHER" id="PTHR30146:SF154">
    <property type="entry name" value="TRANSCRIPTION REGULATOR, MEMBER OF GALR FAMILY"/>
    <property type="match status" value="1"/>
</dbReference>
<dbReference type="GO" id="GO:0000976">
    <property type="term" value="F:transcription cis-regulatory region binding"/>
    <property type="evidence" value="ECO:0007669"/>
    <property type="project" value="TreeGrafter"/>
</dbReference>
<dbReference type="InParanoid" id="A0A0R2FYE6"/>
<keyword evidence="2" id="KW-0238">DNA-binding</keyword>
<dbReference type="PROSITE" id="PS50932">
    <property type="entry name" value="HTH_LACI_2"/>
    <property type="match status" value="1"/>
</dbReference>
<dbReference type="SMART" id="SM00354">
    <property type="entry name" value="HTH_LACI"/>
    <property type="match status" value="1"/>
</dbReference>
<organism evidence="5 6">
    <name type="scientific">Weissella halotolerans DSM 20190</name>
    <dbReference type="NCBI Taxonomy" id="1123500"/>
    <lineage>
        <taxon>Bacteria</taxon>
        <taxon>Bacillati</taxon>
        <taxon>Bacillota</taxon>
        <taxon>Bacilli</taxon>
        <taxon>Lactobacillales</taxon>
        <taxon>Lactobacillaceae</taxon>
        <taxon>Weissella</taxon>
    </lineage>
</organism>
<dbReference type="Proteomes" id="UP000051296">
    <property type="component" value="Unassembled WGS sequence"/>
</dbReference>
<dbReference type="CDD" id="cd06267">
    <property type="entry name" value="PBP1_LacI_sugar_binding-like"/>
    <property type="match status" value="1"/>
</dbReference>
<dbReference type="PROSITE" id="PS00356">
    <property type="entry name" value="HTH_LACI_1"/>
    <property type="match status" value="1"/>
</dbReference>
<dbReference type="EMBL" id="JQAX01000001">
    <property type="protein sequence ID" value="KRN33474.1"/>
    <property type="molecule type" value="Genomic_DNA"/>
</dbReference>
<evidence type="ECO:0000256" key="3">
    <source>
        <dbReference type="ARBA" id="ARBA00023163"/>
    </source>
</evidence>
<dbReference type="CDD" id="cd01392">
    <property type="entry name" value="HTH_LacI"/>
    <property type="match status" value="1"/>
</dbReference>
<dbReference type="InterPro" id="IPR028082">
    <property type="entry name" value="Peripla_BP_I"/>
</dbReference>
<dbReference type="SUPFAM" id="SSF53822">
    <property type="entry name" value="Periplasmic binding protein-like I"/>
    <property type="match status" value="1"/>
</dbReference>
<dbReference type="SUPFAM" id="SSF47413">
    <property type="entry name" value="lambda repressor-like DNA-binding domains"/>
    <property type="match status" value="1"/>
</dbReference>
<dbReference type="eggNOG" id="COG1609">
    <property type="taxonomic scope" value="Bacteria"/>
</dbReference>
<dbReference type="OrthoDB" id="9796186at2"/>
<dbReference type="PANTHER" id="PTHR30146">
    <property type="entry name" value="LACI-RELATED TRANSCRIPTIONAL REPRESSOR"/>
    <property type="match status" value="1"/>
</dbReference>
<dbReference type="Gene3D" id="3.40.50.2300">
    <property type="match status" value="2"/>
</dbReference>
<protein>
    <submittedName>
        <fullName evidence="5">Transcriptional regulator-family</fullName>
    </submittedName>
</protein>
<evidence type="ECO:0000313" key="6">
    <source>
        <dbReference type="Proteomes" id="UP000051296"/>
    </source>
</evidence>
<gene>
    <name evidence="5" type="ORF">IV68_GL000277</name>
</gene>
<proteinExistence type="predicted"/>